<accession>A0A2K8UHD8</accession>
<dbReference type="KEGG" id="tsy:THSYN_24860"/>
<dbReference type="AlphaFoldDB" id="A0A2K8UHD8"/>
<evidence type="ECO:0000313" key="1">
    <source>
        <dbReference type="EMBL" id="AUB84932.1"/>
    </source>
</evidence>
<dbReference type="EMBL" id="CP020370">
    <property type="protein sequence ID" value="AUB84932.1"/>
    <property type="molecule type" value="Genomic_DNA"/>
</dbReference>
<gene>
    <name evidence="1" type="ORF">THSYN_24860</name>
</gene>
<protein>
    <recommendedName>
        <fullName evidence="3">DUF4351 domain-containing protein</fullName>
    </recommendedName>
</protein>
<organism evidence="1 2">
    <name type="scientific">Candidatus Thiodictyon syntrophicum</name>
    <dbReference type="NCBI Taxonomy" id="1166950"/>
    <lineage>
        <taxon>Bacteria</taxon>
        <taxon>Pseudomonadati</taxon>
        <taxon>Pseudomonadota</taxon>
        <taxon>Gammaproteobacteria</taxon>
        <taxon>Chromatiales</taxon>
        <taxon>Chromatiaceae</taxon>
        <taxon>Thiodictyon</taxon>
    </lineage>
</organism>
<proteinExistence type="predicted"/>
<name>A0A2K8UHD8_9GAMM</name>
<dbReference type="OrthoDB" id="5759645at2"/>
<dbReference type="RefSeq" id="WP_100922589.1">
    <property type="nucleotide sequence ID" value="NZ_CP020370.1"/>
</dbReference>
<evidence type="ECO:0008006" key="3">
    <source>
        <dbReference type="Google" id="ProtNLM"/>
    </source>
</evidence>
<sequence length="331" mass="37600">MRDHTPWHRLFGIALTDLFTGRPWRVELEMELALKSQRLDVLIIERLPGAAATTEAALADLPDGLENLTAHNVLSYKSKQEPLDGWALEELIGHYVTYRKLASIQAATGRPTAADTDAAVEPPTAGYRLLPEADFRLYAVATRHPGKLFRQLPAAARTPSAWPGIYDLGWGNRRIRLIVLNTLAQHPRNAPWELFASEMDRIRYGLAHYRPHSPAAQLLRYHLANVHRLELPDMAYTLDDFKRDTYRMLIDDLHELSEQERQVLSQALLERMGVEDRLRGLAAEDRLRGLAAEDRLRGLAAEDRLRGLAAEDRLRGLDPEQVKAWLKRTGH</sequence>
<dbReference type="Proteomes" id="UP000232638">
    <property type="component" value="Chromosome"/>
</dbReference>
<evidence type="ECO:0000313" key="2">
    <source>
        <dbReference type="Proteomes" id="UP000232638"/>
    </source>
</evidence>
<reference evidence="1 2" key="1">
    <citation type="submission" date="2017-03" db="EMBL/GenBank/DDBJ databases">
        <title>Complete genome sequence of Candidatus 'Thiodictyon syntrophicum' sp. nov. strain Cad16T, a photolithoautotroph purple sulfur bacterium isolated from an alpine meromictic lake.</title>
        <authorList>
            <person name="Luedin S.M."/>
            <person name="Pothier J.F."/>
            <person name="Danza F."/>
            <person name="Storelli N."/>
            <person name="Wittwer M."/>
            <person name="Tonolla M."/>
        </authorList>
    </citation>
    <scope>NUCLEOTIDE SEQUENCE [LARGE SCALE GENOMIC DNA]</scope>
    <source>
        <strain evidence="1 2">Cad16T</strain>
    </source>
</reference>
<keyword evidence="2" id="KW-1185">Reference proteome</keyword>